<dbReference type="Proteomes" id="UP000634136">
    <property type="component" value="Unassembled WGS sequence"/>
</dbReference>
<proteinExistence type="predicted"/>
<dbReference type="PANTHER" id="PTHR34776:SF1">
    <property type="entry name" value="F17F16.3 PROTEIN"/>
    <property type="match status" value="1"/>
</dbReference>
<name>A0A834XFP0_9FABA</name>
<evidence type="ECO:0000256" key="1">
    <source>
        <dbReference type="SAM" id="MobiDB-lite"/>
    </source>
</evidence>
<evidence type="ECO:0000313" key="2">
    <source>
        <dbReference type="EMBL" id="KAF7843111.1"/>
    </source>
</evidence>
<feature type="region of interest" description="Disordered" evidence="1">
    <location>
        <begin position="50"/>
        <end position="72"/>
    </location>
</feature>
<sequence length="292" mass="32753">MKDKEIMEEGQVEIQERGDIYFLYRPKVGKEEAHSADDVQRLYIILRPESGEEKQDSHSASGSDGGHGSQKVNIELEKPLFRLIVMGRKKLPDATQKRRSFWGFVEMVTTDAEDVKAALKGEEYETKSRGHRHSSDARGVGEGVYRILRHKASGHSHMHTHLVYKLEFPSEDEEGQPQESLNIEREGSFIIQIKNPESESGRFRGLQNKRKAVFPAHLQGQLGHVKFAPADPPHLLNYQGCELLLISASHHIQQELGLDLQTEGGPDASCSHLLTTFGDTVSATPLLKGTWL</sequence>
<keyword evidence="3" id="KW-1185">Reference proteome</keyword>
<protein>
    <submittedName>
        <fullName evidence="2">Uncharacterized protein</fullName>
    </submittedName>
</protein>
<dbReference type="PANTHER" id="PTHR34776">
    <property type="entry name" value="F17F16.3 PROTEIN"/>
    <property type="match status" value="1"/>
</dbReference>
<dbReference type="EMBL" id="JAAIUW010000001">
    <property type="protein sequence ID" value="KAF7843111.1"/>
    <property type="molecule type" value="Genomic_DNA"/>
</dbReference>
<organism evidence="2 3">
    <name type="scientific">Senna tora</name>
    <dbReference type="NCBI Taxonomy" id="362788"/>
    <lineage>
        <taxon>Eukaryota</taxon>
        <taxon>Viridiplantae</taxon>
        <taxon>Streptophyta</taxon>
        <taxon>Embryophyta</taxon>
        <taxon>Tracheophyta</taxon>
        <taxon>Spermatophyta</taxon>
        <taxon>Magnoliopsida</taxon>
        <taxon>eudicotyledons</taxon>
        <taxon>Gunneridae</taxon>
        <taxon>Pentapetalae</taxon>
        <taxon>rosids</taxon>
        <taxon>fabids</taxon>
        <taxon>Fabales</taxon>
        <taxon>Fabaceae</taxon>
        <taxon>Caesalpinioideae</taxon>
        <taxon>Cassia clade</taxon>
        <taxon>Senna</taxon>
    </lineage>
</organism>
<accession>A0A834XFP0</accession>
<evidence type="ECO:0000313" key="3">
    <source>
        <dbReference type="Proteomes" id="UP000634136"/>
    </source>
</evidence>
<dbReference type="OrthoDB" id="1028014at2759"/>
<reference evidence="2" key="1">
    <citation type="submission" date="2020-09" db="EMBL/GenBank/DDBJ databases">
        <title>Genome-Enabled Discovery of Anthraquinone Biosynthesis in Senna tora.</title>
        <authorList>
            <person name="Kang S.-H."/>
            <person name="Pandey R.P."/>
            <person name="Lee C.-M."/>
            <person name="Sim J.-S."/>
            <person name="Jeong J.-T."/>
            <person name="Choi B.-S."/>
            <person name="Jung M."/>
            <person name="Ginzburg D."/>
            <person name="Zhao K."/>
            <person name="Won S.Y."/>
            <person name="Oh T.-J."/>
            <person name="Yu Y."/>
            <person name="Kim N.-H."/>
            <person name="Lee O.R."/>
            <person name="Lee T.-H."/>
            <person name="Bashyal P."/>
            <person name="Kim T.-S."/>
            <person name="Lee W.-H."/>
            <person name="Kawkins C."/>
            <person name="Kim C.-K."/>
            <person name="Kim J.S."/>
            <person name="Ahn B.O."/>
            <person name="Rhee S.Y."/>
            <person name="Sohng J.K."/>
        </authorList>
    </citation>
    <scope>NUCLEOTIDE SEQUENCE</scope>
    <source>
        <tissue evidence="2">Leaf</tissue>
    </source>
</reference>
<comment type="caution">
    <text evidence="2">The sequence shown here is derived from an EMBL/GenBank/DDBJ whole genome shotgun (WGS) entry which is preliminary data.</text>
</comment>
<gene>
    <name evidence="2" type="ORF">G2W53_000016</name>
</gene>
<dbReference type="AlphaFoldDB" id="A0A834XFP0"/>